<sequence length="444" mass="49674">MQNYFLTIGVTTESITSRIKVSGAGYVAKRLTSSPANWDKIITILGDGELSGAVVTLNRRNYEQLVSEQFSRVSVPLILALAKARSLVMVHEAVYGGASLLAASNEGEEWDGYTWNDQAALDHFGEMDETLRLRVNDLLQSNGISPRVYKRNAELSNIAVSYIDDRLHNLLFRLYLPSGRLFEEETAQLLTLFQEWLMSVRHQRVRQSGYQTDSGRVVEFFSEDGVSAETWGSEIRRFSEFVATIENQDAAACMLVELGLTNSQAENLVSRYAKRLRRLQLDAKHERQRRILSIRQELESELGDHESEPDLESVAQLVEQLVPTSPGREGFDSLELVRSPAQQIVNIHNQYFNHVEGVVAQHVNGNVVLPHQAEDLLRLVKKFGADGSDELVAATHELADKNAPQTMRLNARQKLKAFLVSAAQKTSDAGISIAQAWVEQQLGL</sequence>
<dbReference type="Proteomes" id="UP000316500">
    <property type="component" value="Unassembled WGS sequence"/>
</dbReference>
<evidence type="ECO:0000313" key="1">
    <source>
        <dbReference type="EMBL" id="TVU64733.1"/>
    </source>
</evidence>
<evidence type="ECO:0000313" key="2">
    <source>
        <dbReference type="Proteomes" id="UP000316500"/>
    </source>
</evidence>
<reference evidence="1 2" key="1">
    <citation type="submission" date="2019-07" db="EMBL/GenBank/DDBJ databases">
        <title>Diversity of Bacteria from Kongsfjorden, Arctic.</title>
        <authorList>
            <person name="Yu Y."/>
        </authorList>
    </citation>
    <scope>NUCLEOTIDE SEQUENCE [LARGE SCALE GENOMIC DNA]</scope>
    <source>
        <strain evidence="1 2">SM1928</strain>
    </source>
</reference>
<dbReference type="AlphaFoldDB" id="A0A558H6I7"/>
<proteinExistence type="predicted"/>
<organism evidence="1 2">
    <name type="scientific">Paenarthrobacter nitroguajacolicus</name>
    <name type="common">Arthrobacter nitroguajacolicus</name>
    <dbReference type="NCBI Taxonomy" id="211146"/>
    <lineage>
        <taxon>Bacteria</taxon>
        <taxon>Bacillati</taxon>
        <taxon>Actinomycetota</taxon>
        <taxon>Actinomycetes</taxon>
        <taxon>Micrococcales</taxon>
        <taxon>Micrococcaceae</taxon>
        <taxon>Paenarthrobacter</taxon>
    </lineage>
</organism>
<protein>
    <submittedName>
        <fullName evidence="1">Uncharacterized protein</fullName>
    </submittedName>
</protein>
<dbReference type="EMBL" id="VNFK01000004">
    <property type="protein sequence ID" value="TVU64733.1"/>
    <property type="molecule type" value="Genomic_DNA"/>
</dbReference>
<comment type="caution">
    <text evidence="1">The sequence shown here is derived from an EMBL/GenBank/DDBJ whole genome shotgun (WGS) entry which is preliminary data.</text>
</comment>
<dbReference type="RefSeq" id="WP_144648903.1">
    <property type="nucleotide sequence ID" value="NZ_VNFK01000004.1"/>
</dbReference>
<dbReference type="OrthoDB" id="3544357at2"/>
<gene>
    <name evidence="1" type="ORF">FQP90_06625</name>
</gene>
<accession>A0A558H6I7</accession>
<name>A0A558H6I7_PAENT</name>